<evidence type="ECO:0008006" key="8">
    <source>
        <dbReference type="Google" id="ProtNLM"/>
    </source>
</evidence>
<dbReference type="Gene3D" id="3.40.50.720">
    <property type="entry name" value="NAD(P)-binding Rossmann-like Domain"/>
    <property type="match status" value="1"/>
</dbReference>
<dbReference type="PANTHER" id="PTHR11092">
    <property type="entry name" value="SUGAR NUCLEOTIDE EPIMERASE RELATED"/>
    <property type="match status" value="1"/>
</dbReference>
<dbReference type="InterPro" id="IPR001509">
    <property type="entry name" value="Epimerase_deHydtase"/>
</dbReference>
<protein>
    <recommendedName>
        <fullName evidence="8">TIGR01777 family protein</fullName>
    </recommendedName>
</protein>
<evidence type="ECO:0000313" key="7">
    <source>
        <dbReference type="Proteomes" id="UP000290037"/>
    </source>
</evidence>
<evidence type="ECO:0000313" key="5">
    <source>
        <dbReference type="EMBL" id="SHI18000.1"/>
    </source>
</evidence>
<dbReference type="EMBL" id="FQXT01000004">
    <property type="protein sequence ID" value="SHI18000.1"/>
    <property type="molecule type" value="Genomic_DNA"/>
</dbReference>
<dbReference type="NCBIfam" id="TIGR01777">
    <property type="entry name" value="yfcH"/>
    <property type="match status" value="1"/>
</dbReference>
<evidence type="ECO:0000313" key="6">
    <source>
        <dbReference type="Proteomes" id="UP000184240"/>
    </source>
</evidence>
<dbReference type="InterPro" id="IPR010099">
    <property type="entry name" value="SDR39U1"/>
</dbReference>
<organism evidence="5 6">
    <name type="scientific">Leeuwenhoekiella palythoae</name>
    <dbReference type="NCBI Taxonomy" id="573501"/>
    <lineage>
        <taxon>Bacteria</taxon>
        <taxon>Pseudomonadati</taxon>
        <taxon>Bacteroidota</taxon>
        <taxon>Flavobacteriia</taxon>
        <taxon>Flavobacteriales</taxon>
        <taxon>Flavobacteriaceae</taxon>
        <taxon>Leeuwenhoekiella</taxon>
    </lineage>
</organism>
<feature type="domain" description="DUF1731" evidence="3">
    <location>
        <begin position="253"/>
        <end position="299"/>
    </location>
</feature>
<sequence length="302" mass="33424">MRILITGATGLIGQALTKQLLRANHEVHYLTTSPDKIETKPNYKGFLWNTAKGQLDVACLKGVRTIVHLAGASIAERWTEDYKKTILESRTQTAQLLFDTLKSNEHEVKHFVSASAIGAYPSSRTQLYTEAFETYNPGFLGTVVEAWEASADQFKSLGLKVSKVRVGVVLAENGGALEKLIQPINYYVGSPLGDGKQWQSWIHLDDLAGIFKTVIINAYEGIYNAVVPAPVTNETLIKEAATVLNKPLFMPKVPAFMLKLILGEMAAIVLESQKVSSQKIEHKGYIFKFTQLNKALKDLLED</sequence>
<proteinExistence type="inferred from homology"/>
<dbReference type="Proteomes" id="UP000290037">
    <property type="component" value="Unassembled WGS sequence"/>
</dbReference>
<keyword evidence="7" id="KW-1185">Reference proteome</keyword>
<feature type="domain" description="NAD-dependent epimerase/dehydratase" evidence="2">
    <location>
        <begin position="3"/>
        <end position="217"/>
    </location>
</feature>
<dbReference type="InterPro" id="IPR036291">
    <property type="entry name" value="NAD(P)-bd_dom_sf"/>
</dbReference>
<reference evidence="4 7" key="3">
    <citation type="submission" date="2018-07" db="EMBL/GenBank/DDBJ databases">
        <title>Leeuwenhoekiella genomics.</title>
        <authorList>
            <person name="Tahon G."/>
            <person name="Willems A."/>
        </authorList>
    </citation>
    <scope>NUCLEOTIDE SEQUENCE [LARGE SCALE GENOMIC DNA]</scope>
    <source>
        <strain evidence="4 7">LMG 24856</strain>
    </source>
</reference>
<dbReference type="Proteomes" id="UP000184240">
    <property type="component" value="Unassembled WGS sequence"/>
</dbReference>
<dbReference type="SUPFAM" id="SSF51735">
    <property type="entry name" value="NAD(P)-binding Rossmann-fold domains"/>
    <property type="match status" value="1"/>
</dbReference>
<evidence type="ECO:0000313" key="4">
    <source>
        <dbReference type="EMBL" id="RXG29776.1"/>
    </source>
</evidence>
<evidence type="ECO:0000259" key="3">
    <source>
        <dbReference type="Pfam" id="PF08338"/>
    </source>
</evidence>
<dbReference type="InterPro" id="IPR013549">
    <property type="entry name" value="DUF1731"/>
</dbReference>
<dbReference type="RefSeq" id="WP_072983892.1">
    <property type="nucleotide sequence ID" value="NZ_FQXT01000004.1"/>
</dbReference>
<dbReference type="PANTHER" id="PTHR11092:SF0">
    <property type="entry name" value="EPIMERASE FAMILY PROTEIN SDR39U1"/>
    <property type="match status" value="1"/>
</dbReference>
<evidence type="ECO:0000259" key="2">
    <source>
        <dbReference type="Pfam" id="PF01370"/>
    </source>
</evidence>
<comment type="similarity">
    <text evidence="1">Belongs to the NAD(P)-dependent epimerase/dehydratase family. SDR39U1 subfamily.</text>
</comment>
<name>A0A1M5Z1C6_9FLAO</name>
<dbReference type="STRING" id="573501.SAMN04487999_2601"/>
<dbReference type="AlphaFoldDB" id="A0A1M5Z1C6"/>
<dbReference type="Pfam" id="PF08338">
    <property type="entry name" value="DUF1731"/>
    <property type="match status" value="1"/>
</dbReference>
<dbReference type="OrthoDB" id="9801773at2"/>
<accession>A0A1M5Z1C6</accession>
<gene>
    <name evidence="4" type="ORF">DSM01_1878</name>
    <name evidence="5" type="ORF">SAMN04487999_2601</name>
</gene>
<evidence type="ECO:0000256" key="1">
    <source>
        <dbReference type="ARBA" id="ARBA00009353"/>
    </source>
</evidence>
<dbReference type="Pfam" id="PF01370">
    <property type="entry name" value="Epimerase"/>
    <property type="match status" value="1"/>
</dbReference>
<dbReference type="EMBL" id="QOVN01000003">
    <property type="protein sequence ID" value="RXG29776.1"/>
    <property type="molecule type" value="Genomic_DNA"/>
</dbReference>
<reference evidence="6" key="2">
    <citation type="submission" date="2016-11" db="EMBL/GenBank/DDBJ databases">
        <authorList>
            <person name="Varghese N."/>
            <person name="Submissions S."/>
        </authorList>
    </citation>
    <scope>NUCLEOTIDE SEQUENCE [LARGE SCALE GENOMIC DNA]</scope>
    <source>
        <strain evidence="6">DSM 19859</strain>
    </source>
</reference>
<reference evidence="5" key="1">
    <citation type="submission" date="2016-11" db="EMBL/GenBank/DDBJ databases">
        <authorList>
            <person name="Jaros S."/>
            <person name="Januszkiewicz K."/>
            <person name="Wedrychowicz H."/>
        </authorList>
    </citation>
    <scope>NUCLEOTIDE SEQUENCE [LARGE SCALE GENOMIC DNA]</scope>
    <source>
        <strain evidence="5">DSM 19859</strain>
    </source>
</reference>